<evidence type="ECO:0000313" key="7">
    <source>
        <dbReference type="EMBL" id="KTT69255.1"/>
    </source>
</evidence>
<evidence type="ECO:0000256" key="4">
    <source>
        <dbReference type="ARBA" id="ARBA00023136"/>
    </source>
</evidence>
<comment type="subcellular location">
    <subcellularLocation>
        <location evidence="1">Membrane</location>
        <topology evidence="1">Multi-pass membrane protein</topology>
    </subcellularLocation>
</comment>
<dbReference type="PANTHER" id="PTHR37422">
    <property type="entry name" value="TEICHURONIC ACID BIOSYNTHESIS PROTEIN TUAE"/>
    <property type="match status" value="1"/>
</dbReference>
<protein>
    <recommendedName>
        <fullName evidence="6">O-antigen ligase-related domain-containing protein</fullName>
    </recommendedName>
</protein>
<feature type="transmembrane region" description="Helical" evidence="5">
    <location>
        <begin position="426"/>
        <end position="442"/>
    </location>
</feature>
<comment type="caution">
    <text evidence="7">The sequence shown here is derived from an EMBL/GenBank/DDBJ whole genome shotgun (WGS) entry which is preliminary data.</text>
</comment>
<dbReference type="GO" id="GO:0016020">
    <property type="term" value="C:membrane"/>
    <property type="evidence" value="ECO:0007669"/>
    <property type="project" value="UniProtKB-SubCell"/>
</dbReference>
<accession>A0A147HWJ4</accession>
<evidence type="ECO:0000256" key="5">
    <source>
        <dbReference type="SAM" id="Phobius"/>
    </source>
</evidence>
<reference evidence="7 8" key="1">
    <citation type="journal article" date="2016" name="Front. Microbiol.">
        <title>Genomic Resource of Rice Seed Associated Bacteria.</title>
        <authorList>
            <person name="Midha S."/>
            <person name="Bansal K."/>
            <person name="Sharma S."/>
            <person name="Kumar N."/>
            <person name="Patil P.P."/>
            <person name="Chaudhry V."/>
            <person name="Patil P.B."/>
        </authorList>
    </citation>
    <scope>NUCLEOTIDE SEQUENCE [LARGE SCALE GENOMIC DNA]</scope>
    <source>
        <strain evidence="7 8">NS319</strain>
    </source>
</reference>
<sequence>MPFQSPSVATGSRQVSISFIALALLVALVTVAGGASRADVLGQIVVRTGVAACLAIWLAIVPWPIRVARVPLIIVCLAILLVAVQLIPLPPSLWSALPGRGLLLEAARIAGEPQPWRPLAMVPSEAVNALFSLTIPLVAVLLAGACQPREQRFILIALIIAISVSGFVELAQIAGSGFSSPFVNGRPGQFGGLIANRNHQALLLAIGCAAVPVWAISSARSSAWRSWAALACVMLLVLLIVATGSRAGLLLGLLALMLTPATLGLKWQILRGETLRRHRWLLVAIAVTLAVMIALALWSGRSESFDRLHDMDTAADMRVRALPVVLALVRQHWMFGSGFGSFDTLFRSVEPFELLKPTYFNHAHNDILEVAMNGGLPAMALIAGALVWVTLRSVRIWSTATPLGRLGAVIVLLVFIASLFDYPARTPIVMTILVIAAVWMAGDEPPSRRRSTLTRP</sequence>
<dbReference type="InterPro" id="IPR007016">
    <property type="entry name" value="O-antigen_ligase-rel_domated"/>
</dbReference>
<feature type="transmembrane region" description="Helical" evidence="5">
    <location>
        <begin position="44"/>
        <end position="63"/>
    </location>
</feature>
<feature type="transmembrane region" description="Helical" evidence="5">
    <location>
        <begin position="223"/>
        <end position="242"/>
    </location>
</feature>
<dbReference type="Proteomes" id="UP000072867">
    <property type="component" value="Unassembled WGS sequence"/>
</dbReference>
<proteinExistence type="predicted"/>
<feature type="transmembrane region" description="Helical" evidence="5">
    <location>
        <begin position="126"/>
        <end position="146"/>
    </location>
</feature>
<organism evidence="7 8">
    <name type="scientific">Sphingomonas sanguinis</name>
    <dbReference type="NCBI Taxonomy" id="33051"/>
    <lineage>
        <taxon>Bacteria</taxon>
        <taxon>Pseudomonadati</taxon>
        <taxon>Pseudomonadota</taxon>
        <taxon>Alphaproteobacteria</taxon>
        <taxon>Sphingomonadales</taxon>
        <taxon>Sphingomonadaceae</taxon>
        <taxon>Sphingomonas</taxon>
    </lineage>
</organism>
<keyword evidence="4 5" id="KW-0472">Membrane</keyword>
<evidence type="ECO:0000256" key="2">
    <source>
        <dbReference type="ARBA" id="ARBA00022692"/>
    </source>
</evidence>
<keyword evidence="3 5" id="KW-1133">Transmembrane helix</keyword>
<dbReference type="PATRIC" id="fig|33051.3.peg.3398"/>
<feature type="transmembrane region" description="Helical" evidence="5">
    <location>
        <begin position="403"/>
        <end position="420"/>
    </location>
</feature>
<dbReference type="Pfam" id="PF04932">
    <property type="entry name" value="Wzy_C"/>
    <property type="match status" value="1"/>
</dbReference>
<gene>
    <name evidence="7" type="ORF">NS319_10990</name>
</gene>
<feature type="transmembrane region" description="Helical" evidence="5">
    <location>
        <begin position="153"/>
        <end position="178"/>
    </location>
</feature>
<evidence type="ECO:0000256" key="1">
    <source>
        <dbReference type="ARBA" id="ARBA00004141"/>
    </source>
</evidence>
<feature type="transmembrane region" description="Helical" evidence="5">
    <location>
        <begin position="70"/>
        <end position="89"/>
    </location>
</feature>
<evidence type="ECO:0000313" key="8">
    <source>
        <dbReference type="Proteomes" id="UP000072867"/>
    </source>
</evidence>
<evidence type="ECO:0000259" key="6">
    <source>
        <dbReference type="Pfam" id="PF04932"/>
    </source>
</evidence>
<dbReference type="EMBL" id="LDTD01000074">
    <property type="protein sequence ID" value="KTT69255.1"/>
    <property type="molecule type" value="Genomic_DNA"/>
</dbReference>
<feature type="transmembrane region" description="Helical" evidence="5">
    <location>
        <begin position="370"/>
        <end position="391"/>
    </location>
</feature>
<dbReference type="PANTHER" id="PTHR37422:SF23">
    <property type="entry name" value="TEICHURONIC ACID BIOSYNTHESIS PROTEIN TUAE"/>
    <property type="match status" value="1"/>
</dbReference>
<dbReference type="InterPro" id="IPR051533">
    <property type="entry name" value="WaaL-like"/>
</dbReference>
<feature type="domain" description="O-antigen ligase-related" evidence="6">
    <location>
        <begin position="232"/>
        <end position="382"/>
    </location>
</feature>
<feature type="transmembrane region" description="Helical" evidence="5">
    <location>
        <begin position="248"/>
        <end position="267"/>
    </location>
</feature>
<dbReference type="AlphaFoldDB" id="A0A147HWJ4"/>
<evidence type="ECO:0000256" key="3">
    <source>
        <dbReference type="ARBA" id="ARBA00022989"/>
    </source>
</evidence>
<keyword evidence="2 5" id="KW-0812">Transmembrane</keyword>
<feature type="transmembrane region" description="Helical" evidence="5">
    <location>
        <begin position="198"/>
        <end position="216"/>
    </location>
</feature>
<feature type="transmembrane region" description="Helical" evidence="5">
    <location>
        <begin position="279"/>
        <end position="298"/>
    </location>
</feature>
<name>A0A147HWJ4_9SPHN</name>